<accession>A0A0F9UV87</accession>
<organism evidence="1">
    <name type="scientific">marine sediment metagenome</name>
    <dbReference type="NCBI Taxonomy" id="412755"/>
    <lineage>
        <taxon>unclassified sequences</taxon>
        <taxon>metagenomes</taxon>
        <taxon>ecological metagenomes</taxon>
    </lineage>
</organism>
<reference evidence="1" key="1">
    <citation type="journal article" date="2015" name="Nature">
        <title>Complex archaea that bridge the gap between prokaryotes and eukaryotes.</title>
        <authorList>
            <person name="Spang A."/>
            <person name="Saw J.H."/>
            <person name="Jorgensen S.L."/>
            <person name="Zaremba-Niedzwiedzka K."/>
            <person name="Martijn J."/>
            <person name="Lind A.E."/>
            <person name="van Eijk R."/>
            <person name="Schleper C."/>
            <person name="Guy L."/>
            <person name="Ettema T.J."/>
        </authorList>
    </citation>
    <scope>NUCLEOTIDE SEQUENCE</scope>
</reference>
<comment type="caution">
    <text evidence="1">The sequence shown here is derived from an EMBL/GenBank/DDBJ whole genome shotgun (WGS) entry which is preliminary data.</text>
</comment>
<protein>
    <submittedName>
        <fullName evidence="1">Uncharacterized protein</fullName>
    </submittedName>
</protein>
<dbReference type="AlphaFoldDB" id="A0A0F9UV87"/>
<dbReference type="EMBL" id="LAZR01000069">
    <property type="protein sequence ID" value="KKN95654.1"/>
    <property type="molecule type" value="Genomic_DNA"/>
</dbReference>
<evidence type="ECO:0000313" key="1">
    <source>
        <dbReference type="EMBL" id="KKN95654.1"/>
    </source>
</evidence>
<name>A0A0F9UV87_9ZZZZ</name>
<sequence length="98" mass="11294">MTLLTIIYSFKIMEWGGILCYLLKNQNNEHFAIKADFLGKIRVREPRAPRGHPSTNLIDLKTLKAGNTVKVSLTFTQMIESTVEFLKNIKWITPIILF</sequence>
<proteinExistence type="predicted"/>
<gene>
    <name evidence="1" type="ORF">LCGC14_0175230</name>
</gene>